<proteinExistence type="predicted"/>
<evidence type="ECO:0000313" key="2">
    <source>
        <dbReference type="Proteomes" id="UP001057402"/>
    </source>
</evidence>
<name>A0ACB9RMU8_9MYRT</name>
<evidence type="ECO:0000313" key="1">
    <source>
        <dbReference type="EMBL" id="KAI4378934.1"/>
    </source>
</evidence>
<keyword evidence="2" id="KW-1185">Reference proteome</keyword>
<dbReference type="EMBL" id="CM042883">
    <property type="protein sequence ID" value="KAI4378934.1"/>
    <property type="molecule type" value="Genomic_DNA"/>
</dbReference>
<comment type="caution">
    <text evidence="1">The sequence shown here is derived from an EMBL/GenBank/DDBJ whole genome shotgun (WGS) entry which is preliminary data.</text>
</comment>
<reference evidence="2" key="1">
    <citation type="journal article" date="2023" name="Front. Plant Sci.">
        <title>Chromosomal-level genome assembly of Melastoma candidum provides insights into trichome evolution.</title>
        <authorList>
            <person name="Zhong Y."/>
            <person name="Wu W."/>
            <person name="Sun C."/>
            <person name="Zou P."/>
            <person name="Liu Y."/>
            <person name="Dai S."/>
            <person name="Zhou R."/>
        </authorList>
    </citation>
    <scope>NUCLEOTIDE SEQUENCE [LARGE SCALE GENOMIC DNA]</scope>
</reference>
<sequence>MARSLAGPKSIVSSLADKVSVSFASRRGFAASPAGGVSAAGGGMSTGGMMRKMNEAAGGTTARESSWAPDPVTGYYRPADRDVEIDPAELRAMLLKPKAKN</sequence>
<dbReference type="Proteomes" id="UP001057402">
    <property type="component" value="Chromosome 4"/>
</dbReference>
<organism evidence="1 2">
    <name type="scientific">Melastoma candidum</name>
    <dbReference type="NCBI Taxonomy" id="119954"/>
    <lineage>
        <taxon>Eukaryota</taxon>
        <taxon>Viridiplantae</taxon>
        <taxon>Streptophyta</taxon>
        <taxon>Embryophyta</taxon>
        <taxon>Tracheophyta</taxon>
        <taxon>Spermatophyta</taxon>
        <taxon>Magnoliopsida</taxon>
        <taxon>eudicotyledons</taxon>
        <taxon>Gunneridae</taxon>
        <taxon>Pentapetalae</taxon>
        <taxon>rosids</taxon>
        <taxon>malvids</taxon>
        <taxon>Myrtales</taxon>
        <taxon>Melastomataceae</taxon>
        <taxon>Melastomatoideae</taxon>
        <taxon>Melastomateae</taxon>
        <taxon>Melastoma</taxon>
    </lineage>
</organism>
<accession>A0ACB9RMU8</accession>
<gene>
    <name evidence="1" type="ORF">MLD38_016351</name>
</gene>
<protein>
    <submittedName>
        <fullName evidence="1">Uncharacterized protein</fullName>
    </submittedName>
</protein>